<evidence type="ECO:0000256" key="2">
    <source>
        <dbReference type="ARBA" id="ARBA00006528"/>
    </source>
</evidence>
<comment type="catalytic activity">
    <reaction evidence="17">
        <text>tauroursodeoxycholate(out) + 2 Na(+)(out) = tauroursodeoxycholate(in) + 2 Na(+)(in)</text>
        <dbReference type="Rhea" id="RHEA:71927"/>
        <dbReference type="ChEBI" id="CHEBI:29101"/>
        <dbReference type="ChEBI" id="CHEBI:132028"/>
    </reaction>
</comment>
<comment type="catalytic activity">
    <reaction evidence="24">
        <text>taurohyodeoxycholate(out) + 2 Na(+)(out) = taurohyodeoxycholate(in) + 2 Na(+)(in)</text>
        <dbReference type="Rhea" id="RHEA:72167"/>
        <dbReference type="ChEBI" id="CHEBI:29101"/>
        <dbReference type="ChEBI" id="CHEBI:191407"/>
    </reaction>
</comment>
<keyword evidence="7 32" id="KW-1133">Transmembrane helix</keyword>
<evidence type="ECO:0000256" key="8">
    <source>
        <dbReference type="ARBA" id="ARBA00023053"/>
    </source>
</evidence>
<comment type="catalytic activity">
    <reaction evidence="21">
        <text>taurochenodeoxycholate(out) + 2 Na(+)(out) = taurochenodeoxycholate(in) + 2 Na(+)(in)</text>
        <dbReference type="Rhea" id="RHEA:71923"/>
        <dbReference type="ChEBI" id="CHEBI:9407"/>
        <dbReference type="ChEBI" id="CHEBI:29101"/>
    </reaction>
</comment>
<evidence type="ECO:0000256" key="10">
    <source>
        <dbReference type="ARBA" id="ARBA00023065"/>
    </source>
</evidence>
<feature type="transmembrane region" description="Helical" evidence="32">
    <location>
        <begin position="189"/>
        <end position="206"/>
    </location>
</feature>
<comment type="catalytic activity">
    <reaction evidence="15">
        <text>cholate(out) + 2 Na(+)(out) = cholate(in) + 2 Na(+)(in)</text>
        <dbReference type="Rhea" id="RHEA:71911"/>
        <dbReference type="ChEBI" id="CHEBI:29101"/>
        <dbReference type="ChEBI" id="CHEBI:29747"/>
    </reaction>
</comment>
<evidence type="ECO:0000256" key="6">
    <source>
        <dbReference type="ARBA" id="ARBA00022847"/>
    </source>
</evidence>
<dbReference type="Ensembl" id="ENSATET00000068507.1">
    <property type="protein sequence ID" value="ENSATEP00000048769.1"/>
    <property type="gene ID" value="ENSATEG00000019088.2"/>
</dbReference>
<evidence type="ECO:0000256" key="25">
    <source>
        <dbReference type="ARBA" id="ARBA00052405"/>
    </source>
</evidence>
<comment type="catalytic activity">
    <reaction evidence="16">
        <text>tauroallocholate(out) + 2 Na(+)(out) = tauroallocholate(in) + 2 Na(+)(in)</text>
        <dbReference type="Rhea" id="RHEA:51840"/>
        <dbReference type="ChEBI" id="CHEBI:29101"/>
        <dbReference type="ChEBI" id="CHEBI:191406"/>
    </reaction>
</comment>
<dbReference type="Gene3D" id="1.20.1530.20">
    <property type="match status" value="1"/>
</dbReference>
<sequence>MTAANTSSVYTVIMSPIMDKTINILLIIVLFITMVSLGCTMEVSKIKSHIVKPKGVVIALLAQYGIMPLTAFCLAKAFQLAEMTAVVILICGCCPGGNLSNILALALNGDMNLSILMTSCSTLLALGMMPLLLYLYCQGFTNLQNSVPYVDIITSLFMILIPCGAGILINYWRPQYAKIITKVSVQTGAIRMLTVVAIGGSILTVLSPSLMAIGALMPFIGYAFGYIISSIFRLSQAERRTVAMETGCQNIQLCSTILKIAFPPAVIGPLFLFPMVYVGFQLIEALVLIVLFRCHQRFTQKEKETYQLTTTEDKLKEHSEGTV</sequence>
<evidence type="ECO:0000256" key="18">
    <source>
        <dbReference type="ARBA" id="ARBA00047743"/>
    </source>
</evidence>
<name>A0A7N6FBC3_ANATE</name>
<keyword evidence="11 32" id="KW-0472">Membrane</keyword>
<comment type="catalytic activity">
    <reaction evidence="14">
        <text>glycocholate(out) + 2 Na(+)(out) = glycocholate(in) + 2 Na(+)(in)</text>
        <dbReference type="Rhea" id="RHEA:71935"/>
        <dbReference type="ChEBI" id="CHEBI:29101"/>
        <dbReference type="ChEBI" id="CHEBI:29746"/>
    </reaction>
</comment>
<evidence type="ECO:0000256" key="29">
    <source>
        <dbReference type="ARBA" id="ARBA00075246"/>
    </source>
</evidence>
<evidence type="ECO:0000256" key="26">
    <source>
        <dbReference type="ARBA" id="ARBA00056510"/>
    </source>
</evidence>
<dbReference type="GeneTree" id="ENSGT00950000182808"/>
<comment type="catalytic activity">
    <reaction evidence="23">
        <text>taurohyocholate(out) + 2 Na(+)(out) = taurohyocholate(in) + 2 Na(+)(in)</text>
        <dbReference type="Rhea" id="RHEA:72171"/>
        <dbReference type="ChEBI" id="CHEBI:29101"/>
        <dbReference type="ChEBI" id="CHEBI:58874"/>
    </reaction>
</comment>
<evidence type="ECO:0000256" key="32">
    <source>
        <dbReference type="SAM" id="Phobius"/>
    </source>
</evidence>
<comment type="catalytic activity">
    <reaction evidence="18">
        <text>taurodeoxycholate(out) + 2 Na(+)(out) = taurodeoxycholate(in) + 2 Na(+)(in)</text>
        <dbReference type="Rhea" id="RHEA:72087"/>
        <dbReference type="ChEBI" id="CHEBI:29101"/>
        <dbReference type="ChEBI" id="CHEBI:36261"/>
    </reaction>
</comment>
<evidence type="ECO:0000256" key="27">
    <source>
        <dbReference type="ARBA" id="ARBA00073206"/>
    </source>
</evidence>
<evidence type="ECO:0000256" key="16">
    <source>
        <dbReference type="ARBA" id="ARBA00047311"/>
    </source>
</evidence>
<comment type="function">
    <text evidence="26">As a major transporter of conjugated bile salts from plasma into the hepatocyte, it plays a key role in the enterohepatic circulation of bile salts necessary for the solubilization and absorption of dietary fat and fat-soluble vitamins. It is strictly dependent on the extracellular presence of sodium. It exhibits broad substrate specificity and transports various bile acids, such as taurocholate, cholate, as well as non-bile acid organic compounds, such as estrone sulfate. Works collaboratively with the ileal transporter (NTCP2), the organic solute transporter (OST), and the bile salt export pump (BSEP), to ensure efficacious biological recycling of bile acids during enterohepatic circulation.</text>
</comment>
<feature type="transmembrane region" description="Helical" evidence="32">
    <location>
        <begin position="113"/>
        <end position="136"/>
    </location>
</feature>
<reference evidence="33" key="2">
    <citation type="submission" date="2025-08" db="UniProtKB">
        <authorList>
            <consortium name="Ensembl"/>
        </authorList>
    </citation>
    <scope>IDENTIFICATION</scope>
</reference>
<evidence type="ECO:0000256" key="20">
    <source>
        <dbReference type="ARBA" id="ARBA00048327"/>
    </source>
</evidence>
<evidence type="ECO:0000313" key="33">
    <source>
        <dbReference type="Ensembl" id="ENSATEP00000048769.1"/>
    </source>
</evidence>
<keyword evidence="6" id="KW-0769">Symport</keyword>
<protein>
    <recommendedName>
        <fullName evidence="27">Hepatic sodium/bile acid cotransporter</fullName>
    </recommendedName>
    <alternativeName>
        <fullName evidence="29">Na(+)/bile acid cotransporter</fullName>
    </alternativeName>
    <alternativeName>
        <fullName evidence="28">Na(+)/taurocholate transport protein</fullName>
    </alternativeName>
    <alternativeName>
        <fullName evidence="30">Sodium/taurocholate cotransporting polypeptide</fullName>
    </alternativeName>
    <alternativeName>
        <fullName evidence="31">Solute carrier family 10 member 1</fullName>
    </alternativeName>
</protein>
<organism evidence="33 34">
    <name type="scientific">Anabas testudineus</name>
    <name type="common">Climbing perch</name>
    <name type="synonym">Anthias testudineus</name>
    <dbReference type="NCBI Taxonomy" id="64144"/>
    <lineage>
        <taxon>Eukaryota</taxon>
        <taxon>Metazoa</taxon>
        <taxon>Chordata</taxon>
        <taxon>Craniata</taxon>
        <taxon>Vertebrata</taxon>
        <taxon>Euteleostomi</taxon>
        <taxon>Actinopterygii</taxon>
        <taxon>Neopterygii</taxon>
        <taxon>Teleostei</taxon>
        <taxon>Neoteleostei</taxon>
        <taxon>Acanthomorphata</taxon>
        <taxon>Anabantaria</taxon>
        <taxon>Anabantiformes</taxon>
        <taxon>Anabantoidei</taxon>
        <taxon>Anabantidae</taxon>
        <taxon>Anabas</taxon>
    </lineage>
</organism>
<comment type="subcellular location">
    <subcellularLocation>
        <location evidence="1">Cell membrane</location>
        <topology evidence="1">Multi-pass membrane protein</topology>
    </subcellularLocation>
</comment>
<evidence type="ECO:0000256" key="21">
    <source>
        <dbReference type="ARBA" id="ARBA00048338"/>
    </source>
</evidence>
<keyword evidence="12" id="KW-0325">Glycoprotein</keyword>
<reference evidence="33" key="1">
    <citation type="submission" date="2021-04" db="EMBL/GenBank/DDBJ databases">
        <authorList>
            <consortium name="Wellcome Sanger Institute Data Sharing"/>
        </authorList>
    </citation>
    <scope>NUCLEOTIDE SEQUENCE [LARGE SCALE GENOMIC DNA]</scope>
</reference>
<evidence type="ECO:0000256" key="22">
    <source>
        <dbReference type="ARBA" id="ARBA00049276"/>
    </source>
</evidence>
<dbReference type="FunFam" id="1.20.1530.20:FF:000016">
    <property type="entry name" value="Solute carrier family 10 member 1"/>
    <property type="match status" value="1"/>
</dbReference>
<feature type="transmembrane region" description="Helical" evidence="32">
    <location>
        <begin position="22"/>
        <end position="43"/>
    </location>
</feature>
<comment type="catalytic activity">
    <reaction evidence="19">
        <text>tauro-beta-muricholate(out) + 2 Na(+)(out) = tauro-beta-muricholate(in) + 2 Na(+)(in)</text>
        <dbReference type="Rhea" id="RHEA:72179"/>
        <dbReference type="ChEBI" id="CHEBI:29101"/>
        <dbReference type="ChEBI" id="CHEBI:133064"/>
    </reaction>
</comment>
<keyword evidence="4" id="KW-1003">Cell membrane</keyword>
<dbReference type="AlphaFoldDB" id="A0A7N6FBC3"/>
<evidence type="ECO:0000256" key="15">
    <source>
        <dbReference type="ARBA" id="ARBA00034231"/>
    </source>
</evidence>
<keyword evidence="3" id="KW-0813">Transport</keyword>
<evidence type="ECO:0000256" key="12">
    <source>
        <dbReference type="ARBA" id="ARBA00023180"/>
    </source>
</evidence>
<dbReference type="InterPro" id="IPR002657">
    <property type="entry name" value="BilAc:Na_symport/Acr3"/>
</dbReference>
<evidence type="ECO:0000256" key="1">
    <source>
        <dbReference type="ARBA" id="ARBA00004651"/>
    </source>
</evidence>
<dbReference type="Pfam" id="PF01758">
    <property type="entry name" value="SBF"/>
    <property type="match status" value="1"/>
</dbReference>
<feature type="transmembrane region" description="Helical" evidence="32">
    <location>
        <begin position="278"/>
        <end position="294"/>
    </location>
</feature>
<evidence type="ECO:0000256" key="5">
    <source>
        <dbReference type="ARBA" id="ARBA00022692"/>
    </source>
</evidence>
<evidence type="ECO:0000256" key="14">
    <source>
        <dbReference type="ARBA" id="ARBA00034215"/>
    </source>
</evidence>
<dbReference type="GO" id="GO:0008508">
    <property type="term" value="F:bile acid:sodium symporter activity"/>
    <property type="evidence" value="ECO:0007669"/>
    <property type="project" value="TreeGrafter"/>
</dbReference>
<evidence type="ECO:0000256" key="19">
    <source>
        <dbReference type="ARBA" id="ARBA00048013"/>
    </source>
</evidence>
<keyword evidence="5 32" id="KW-0812">Transmembrane</keyword>
<evidence type="ECO:0000256" key="31">
    <source>
        <dbReference type="ARBA" id="ARBA00082917"/>
    </source>
</evidence>
<feature type="transmembrane region" description="Helical" evidence="32">
    <location>
        <begin position="55"/>
        <end position="78"/>
    </location>
</feature>
<evidence type="ECO:0000256" key="11">
    <source>
        <dbReference type="ARBA" id="ARBA00023136"/>
    </source>
</evidence>
<gene>
    <name evidence="33" type="primary">SLC10A1</name>
</gene>
<comment type="catalytic activity">
    <reaction evidence="25">
        <text>estrone 3-sulfate(out) + 2 Na(+)(out) = estrone 3-sulfate(in) + 2 Na(+)(in)</text>
        <dbReference type="Rhea" id="RHEA:71083"/>
        <dbReference type="ChEBI" id="CHEBI:29101"/>
        <dbReference type="ChEBI" id="CHEBI:60050"/>
    </reaction>
</comment>
<evidence type="ECO:0000256" key="9">
    <source>
        <dbReference type="ARBA" id="ARBA00023055"/>
    </source>
</evidence>
<keyword evidence="34" id="KW-1185">Reference proteome</keyword>
<dbReference type="Proteomes" id="UP000265040">
    <property type="component" value="Chromosome 24"/>
</dbReference>
<accession>A0A7N6FBC3</accession>
<dbReference type="GO" id="GO:0005886">
    <property type="term" value="C:plasma membrane"/>
    <property type="evidence" value="ECO:0007669"/>
    <property type="project" value="UniProtKB-SubCell"/>
</dbReference>
<dbReference type="InterPro" id="IPR004710">
    <property type="entry name" value="Bilac:Na_transpt"/>
</dbReference>
<feature type="transmembrane region" description="Helical" evidence="32">
    <location>
        <begin position="148"/>
        <end position="169"/>
    </location>
</feature>
<keyword evidence="8" id="KW-0915">Sodium</keyword>
<dbReference type="NCBIfam" id="TIGR00841">
    <property type="entry name" value="bass"/>
    <property type="match status" value="1"/>
</dbReference>
<evidence type="ECO:0000256" key="24">
    <source>
        <dbReference type="ARBA" id="ARBA00052374"/>
    </source>
</evidence>
<evidence type="ECO:0000256" key="4">
    <source>
        <dbReference type="ARBA" id="ARBA00022475"/>
    </source>
</evidence>
<keyword evidence="9" id="KW-0445">Lipid transport</keyword>
<evidence type="ECO:0000313" key="34">
    <source>
        <dbReference type="Proteomes" id="UP000265040"/>
    </source>
</evidence>
<proteinExistence type="inferred from homology"/>
<evidence type="ECO:0000256" key="28">
    <source>
        <dbReference type="ARBA" id="ARBA00075177"/>
    </source>
</evidence>
<dbReference type="InterPro" id="IPR038770">
    <property type="entry name" value="Na+/solute_symporter_sf"/>
</dbReference>
<keyword evidence="13" id="KW-0739">Sodium transport</keyword>
<comment type="catalytic activity">
    <reaction evidence="20">
        <text>taurocholate(out) + 2 Na(+)(out) = taurocholate(in) + 2 Na(+)(in)</text>
        <dbReference type="Rhea" id="RHEA:71875"/>
        <dbReference type="ChEBI" id="CHEBI:29101"/>
        <dbReference type="ChEBI" id="CHEBI:36257"/>
    </reaction>
</comment>
<dbReference type="PANTHER" id="PTHR10361:SF40">
    <property type="entry name" value="HEPATIC SODIUM_BILE ACID COTRANSPORTER"/>
    <property type="match status" value="1"/>
</dbReference>
<keyword evidence="10" id="KW-0406">Ion transport</keyword>
<feature type="transmembrane region" description="Helical" evidence="32">
    <location>
        <begin position="84"/>
        <end position="106"/>
    </location>
</feature>
<evidence type="ECO:0000256" key="17">
    <source>
        <dbReference type="ARBA" id="ARBA00047596"/>
    </source>
</evidence>
<evidence type="ECO:0000256" key="30">
    <source>
        <dbReference type="ARBA" id="ARBA00078029"/>
    </source>
</evidence>
<comment type="catalytic activity">
    <reaction evidence="22">
        <text>tauronorcholate(out) + 2 Na(+)(out) = tauronorcholate(in) + 2 Na(+)(in)</text>
        <dbReference type="Rhea" id="RHEA:71915"/>
        <dbReference type="ChEBI" id="CHEBI:29101"/>
        <dbReference type="ChEBI" id="CHEBI:191405"/>
    </reaction>
</comment>
<evidence type="ECO:0000256" key="23">
    <source>
        <dbReference type="ARBA" id="ARBA00051799"/>
    </source>
</evidence>
<dbReference type="PANTHER" id="PTHR10361">
    <property type="entry name" value="SODIUM-BILE ACID COTRANSPORTER"/>
    <property type="match status" value="1"/>
</dbReference>
<evidence type="ECO:0000256" key="13">
    <source>
        <dbReference type="ARBA" id="ARBA00023201"/>
    </source>
</evidence>
<reference evidence="33" key="3">
    <citation type="submission" date="2025-09" db="UniProtKB">
        <authorList>
            <consortium name="Ensembl"/>
        </authorList>
    </citation>
    <scope>IDENTIFICATION</scope>
</reference>
<comment type="similarity">
    <text evidence="2">Belongs to the bile acid:sodium symporter (BASS) (TC 2.A.28) family.</text>
</comment>
<evidence type="ECO:0000256" key="7">
    <source>
        <dbReference type="ARBA" id="ARBA00022989"/>
    </source>
</evidence>
<evidence type="ECO:0000256" key="3">
    <source>
        <dbReference type="ARBA" id="ARBA00022448"/>
    </source>
</evidence>